<dbReference type="PANTHER" id="PTHR43443">
    <property type="entry name" value="3-HEXULOSE-6-PHOSPHATE ISOMERASE"/>
    <property type="match status" value="1"/>
</dbReference>
<organism evidence="3 4">
    <name type="scientific">Methanothermobacter tenebrarum</name>
    <dbReference type="NCBI Taxonomy" id="680118"/>
    <lineage>
        <taxon>Archaea</taxon>
        <taxon>Methanobacteriati</taxon>
        <taxon>Methanobacteriota</taxon>
        <taxon>Methanomada group</taxon>
        <taxon>Methanobacteria</taxon>
        <taxon>Methanobacteriales</taxon>
        <taxon>Methanobacteriaceae</taxon>
        <taxon>Methanothermobacter</taxon>
    </lineage>
</organism>
<dbReference type="Pfam" id="PF01380">
    <property type="entry name" value="SIS"/>
    <property type="match status" value="1"/>
</dbReference>
<dbReference type="InterPro" id="IPR046348">
    <property type="entry name" value="SIS_dom_sf"/>
</dbReference>
<dbReference type="EMBL" id="AP025698">
    <property type="protein sequence ID" value="BDH80182.1"/>
    <property type="molecule type" value="Genomic_DNA"/>
</dbReference>
<dbReference type="NCBIfam" id="TIGR03127">
    <property type="entry name" value="RuMP_HxlB"/>
    <property type="match status" value="1"/>
</dbReference>
<protein>
    <submittedName>
        <fullName evidence="3">6-phospho-3-hexuloisomerase</fullName>
    </submittedName>
</protein>
<evidence type="ECO:0000313" key="3">
    <source>
        <dbReference type="EMBL" id="BDH80182.1"/>
    </source>
</evidence>
<dbReference type="InterPro" id="IPR001347">
    <property type="entry name" value="SIS_dom"/>
</dbReference>
<dbReference type="Proteomes" id="UP000831817">
    <property type="component" value="Chromosome"/>
</dbReference>
<dbReference type="SUPFAM" id="SSF53697">
    <property type="entry name" value="SIS domain"/>
    <property type="match status" value="1"/>
</dbReference>
<gene>
    <name evidence="3" type="ORF">MTTB_15610</name>
</gene>
<comment type="similarity">
    <text evidence="1">Belongs to the SIS family. PHI subfamily.</text>
</comment>
<name>A0ABM7YFT8_9EURY</name>
<dbReference type="PANTHER" id="PTHR43443:SF1">
    <property type="entry name" value="3-HEXULOSE-6-PHOSPHATE ISOMERASE"/>
    <property type="match status" value="1"/>
</dbReference>
<feature type="domain" description="SIS" evidence="2">
    <location>
        <begin position="32"/>
        <end position="184"/>
    </location>
</feature>
<dbReference type="Gene3D" id="3.40.50.10490">
    <property type="entry name" value="Glucose-6-phosphate isomerase like protein, domain 1"/>
    <property type="match status" value="1"/>
</dbReference>
<dbReference type="PROSITE" id="PS51464">
    <property type="entry name" value="SIS"/>
    <property type="match status" value="1"/>
</dbReference>
<proteinExistence type="inferred from homology"/>
<accession>A0ABM7YFT8</accession>
<evidence type="ECO:0000313" key="4">
    <source>
        <dbReference type="Proteomes" id="UP000831817"/>
    </source>
</evidence>
<evidence type="ECO:0000259" key="2">
    <source>
        <dbReference type="PROSITE" id="PS51464"/>
    </source>
</evidence>
<dbReference type="CDD" id="cd05005">
    <property type="entry name" value="SIS_PHI"/>
    <property type="match status" value="1"/>
</dbReference>
<keyword evidence="4" id="KW-1185">Reference proteome</keyword>
<dbReference type="InterPro" id="IPR017552">
    <property type="entry name" value="PHI/rmpB"/>
</dbReference>
<sequence>MRRLIIKEAIKLITKNIQEVSESINEKTIERLIEVLTSSKRIFVIGLGRSGLVAKAFAMRLMHLGMNVFVVGETITPAIKEDDCLIAISGSGETSYIIKAANIAKDRGSKVVAITSYPKSSLSEIADLTVTIKGRTKIDGEQNYIKRQMKGEHHSKAPLGTLFEVSALVFLDGLIAELMDKLNKREEDMKEMHDVFE</sequence>
<reference evidence="3 4" key="1">
    <citation type="submission" date="2022-04" db="EMBL/GenBank/DDBJ databases">
        <title>Complete genome of Methanothermobacter tenebrarum strain RMAS.</title>
        <authorList>
            <person name="Nakamura K."/>
            <person name="Oshima K."/>
            <person name="Hattori M."/>
            <person name="Kamagata Y."/>
            <person name="Takamizawa K."/>
        </authorList>
    </citation>
    <scope>NUCLEOTIDE SEQUENCE [LARGE SCALE GENOMIC DNA]</scope>
    <source>
        <strain evidence="3 4">RMAS</strain>
    </source>
</reference>
<evidence type="ECO:0000256" key="1">
    <source>
        <dbReference type="ARBA" id="ARBA00009235"/>
    </source>
</evidence>